<keyword evidence="6" id="KW-0560">Oxidoreductase</keyword>
<comment type="similarity">
    <text evidence="3">Belongs to the DAMOX/DASOX family.</text>
</comment>
<evidence type="ECO:0000259" key="7">
    <source>
        <dbReference type="Pfam" id="PF01266"/>
    </source>
</evidence>
<feature type="domain" description="FAD dependent oxidoreductase" evidence="7">
    <location>
        <begin position="2"/>
        <end position="111"/>
    </location>
</feature>
<evidence type="ECO:0000313" key="9">
    <source>
        <dbReference type="Proteomes" id="UP000499080"/>
    </source>
</evidence>
<gene>
    <name evidence="8" type="primary">Ddo_1</name>
    <name evidence="8" type="ORF">AVEN_239532_1</name>
</gene>
<dbReference type="PANTHER" id="PTHR11530">
    <property type="entry name" value="D-AMINO ACID OXIDASE"/>
    <property type="match status" value="1"/>
</dbReference>
<accession>A0A4Y2T9G5</accession>
<keyword evidence="9" id="KW-1185">Reference proteome</keyword>
<evidence type="ECO:0000256" key="1">
    <source>
        <dbReference type="ARBA" id="ARBA00001974"/>
    </source>
</evidence>
<dbReference type="GO" id="GO:0071949">
    <property type="term" value="F:FAD binding"/>
    <property type="evidence" value="ECO:0007669"/>
    <property type="project" value="InterPro"/>
</dbReference>
<keyword evidence="5" id="KW-0274">FAD</keyword>
<dbReference type="AlphaFoldDB" id="A0A4Y2T9G5"/>
<dbReference type="SUPFAM" id="SSF51971">
    <property type="entry name" value="Nucleotide-binding domain"/>
    <property type="match status" value="1"/>
</dbReference>
<dbReference type="OrthoDB" id="2015447at2759"/>
<evidence type="ECO:0000256" key="3">
    <source>
        <dbReference type="ARBA" id="ARBA00006730"/>
    </source>
</evidence>
<feature type="non-terminal residue" evidence="8">
    <location>
        <position position="1"/>
    </location>
</feature>
<name>A0A4Y2T9G5_ARAVE</name>
<dbReference type="InterPro" id="IPR006076">
    <property type="entry name" value="FAD-dep_OxRdtase"/>
</dbReference>
<evidence type="ECO:0000256" key="4">
    <source>
        <dbReference type="ARBA" id="ARBA00022630"/>
    </source>
</evidence>
<organism evidence="8 9">
    <name type="scientific">Araneus ventricosus</name>
    <name type="common">Orbweaver spider</name>
    <name type="synonym">Epeira ventricosa</name>
    <dbReference type="NCBI Taxonomy" id="182803"/>
    <lineage>
        <taxon>Eukaryota</taxon>
        <taxon>Metazoa</taxon>
        <taxon>Ecdysozoa</taxon>
        <taxon>Arthropoda</taxon>
        <taxon>Chelicerata</taxon>
        <taxon>Arachnida</taxon>
        <taxon>Araneae</taxon>
        <taxon>Araneomorphae</taxon>
        <taxon>Entelegynae</taxon>
        <taxon>Araneoidea</taxon>
        <taxon>Araneidae</taxon>
        <taxon>Araneus</taxon>
    </lineage>
</organism>
<dbReference type="Gene3D" id="3.30.9.10">
    <property type="entry name" value="D-Amino Acid Oxidase, subunit A, domain 2"/>
    <property type="match status" value="1"/>
</dbReference>
<reference evidence="8 9" key="1">
    <citation type="journal article" date="2019" name="Sci. Rep.">
        <title>Orb-weaving spider Araneus ventricosus genome elucidates the spidroin gene catalogue.</title>
        <authorList>
            <person name="Kono N."/>
            <person name="Nakamura H."/>
            <person name="Ohtoshi R."/>
            <person name="Moran D.A.P."/>
            <person name="Shinohara A."/>
            <person name="Yoshida Y."/>
            <person name="Fujiwara M."/>
            <person name="Mori M."/>
            <person name="Tomita M."/>
            <person name="Arakawa K."/>
        </authorList>
    </citation>
    <scope>NUCLEOTIDE SEQUENCE [LARGE SCALE GENOMIC DNA]</scope>
</reference>
<evidence type="ECO:0000256" key="5">
    <source>
        <dbReference type="ARBA" id="ARBA00022827"/>
    </source>
</evidence>
<protein>
    <submittedName>
        <fullName evidence="8">D-aspartate oxidase</fullName>
    </submittedName>
</protein>
<evidence type="ECO:0000313" key="8">
    <source>
        <dbReference type="EMBL" id="GBN97284.1"/>
    </source>
</evidence>
<dbReference type="GO" id="GO:0003884">
    <property type="term" value="F:D-amino-acid oxidase activity"/>
    <property type="evidence" value="ECO:0007669"/>
    <property type="project" value="InterPro"/>
</dbReference>
<dbReference type="Proteomes" id="UP000499080">
    <property type="component" value="Unassembled WGS sequence"/>
</dbReference>
<comment type="caution">
    <text evidence="8">The sequence shown here is derived from an EMBL/GenBank/DDBJ whole genome shotgun (WGS) entry which is preliminary data.</text>
</comment>
<evidence type="ECO:0000256" key="6">
    <source>
        <dbReference type="ARBA" id="ARBA00023002"/>
    </source>
</evidence>
<dbReference type="SUPFAM" id="SSF54373">
    <property type="entry name" value="FAD-linked reductases, C-terminal domain"/>
    <property type="match status" value="1"/>
</dbReference>
<dbReference type="GO" id="GO:0019478">
    <property type="term" value="P:D-amino acid catabolic process"/>
    <property type="evidence" value="ECO:0007669"/>
    <property type="project" value="TreeGrafter"/>
</dbReference>
<proteinExistence type="inferred from homology"/>
<keyword evidence="4" id="KW-0285">Flavoprotein</keyword>
<dbReference type="GO" id="GO:0005782">
    <property type="term" value="C:peroxisomal matrix"/>
    <property type="evidence" value="ECO:0007669"/>
    <property type="project" value="UniProtKB-SubCell"/>
</dbReference>
<dbReference type="Pfam" id="PF01266">
    <property type="entry name" value="DAO"/>
    <property type="match status" value="1"/>
</dbReference>
<dbReference type="EMBL" id="BGPR01027085">
    <property type="protein sequence ID" value="GBN97284.1"/>
    <property type="molecule type" value="Genomic_DNA"/>
</dbReference>
<comment type="cofactor">
    <cofactor evidence="1">
        <name>FAD</name>
        <dbReference type="ChEBI" id="CHEBI:57692"/>
    </cofactor>
</comment>
<dbReference type="PANTHER" id="PTHR11530:SF11">
    <property type="entry name" value="D-ASPARTATE OXIDASE"/>
    <property type="match status" value="1"/>
</dbReference>
<comment type="subcellular location">
    <subcellularLocation>
        <location evidence="2">Peroxisome matrix</location>
    </subcellularLocation>
</comment>
<sequence>IQKKGGRFIEKKVHSFSELAGSYDMVINCTGIGARNLVPDPEVKPVRGQIIKVRAPWVKHCVVMDNEYYIIPNSDETVLGGTKQEDDWNMEPDPEDRRRIWEYCTEVLPCLKVSRRS</sequence>
<evidence type="ECO:0000256" key="2">
    <source>
        <dbReference type="ARBA" id="ARBA00004253"/>
    </source>
</evidence>
<dbReference type="InterPro" id="IPR023209">
    <property type="entry name" value="DAO"/>
</dbReference>